<comment type="caution">
    <text evidence="7">The sequence shown here is derived from an EMBL/GenBank/DDBJ whole genome shotgun (WGS) entry which is preliminary data.</text>
</comment>
<feature type="coiled-coil region" evidence="4">
    <location>
        <begin position="1521"/>
        <end position="1555"/>
    </location>
</feature>
<feature type="coiled-coil region" evidence="4">
    <location>
        <begin position="1042"/>
        <end position="1122"/>
    </location>
</feature>
<feature type="compositionally biased region" description="Basic and acidic residues" evidence="5">
    <location>
        <begin position="2089"/>
        <end position="2099"/>
    </location>
</feature>
<feature type="region of interest" description="Disordered" evidence="5">
    <location>
        <begin position="1850"/>
        <end position="1875"/>
    </location>
</feature>
<evidence type="ECO:0000256" key="5">
    <source>
        <dbReference type="SAM" id="MobiDB-lite"/>
    </source>
</evidence>
<feature type="compositionally biased region" description="Basic and acidic residues" evidence="5">
    <location>
        <begin position="1995"/>
        <end position="2004"/>
    </location>
</feature>
<dbReference type="PANTHER" id="PTHR47968">
    <property type="entry name" value="CENTROMERE PROTEIN E"/>
    <property type="match status" value="1"/>
</dbReference>
<comment type="similarity">
    <text evidence="3">Belongs to the TRAFAC class myosin-kinesin ATPase superfamily. Kinesin family.</text>
</comment>
<dbReference type="GO" id="GO:0003777">
    <property type="term" value="F:microtubule motor activity"/>
    <property type="evidence" value="ECO:0007669"/>
    <property type="project" value="InterPro"/>
</dbReference>
<dbReference type="GO" id="GO:0008017">
    <property type="term" value="F:microtubule binding"/>
    <property type="evidence" value="ECO:0007669"/>
    <property type="project" value="InterPro"/>
</dbReference>
<feature type="coiled-coil region" evidence="4">
    <location>
        <begin position="1725"/>
        <end position="1766"/>
    </location>
</feature>
<organism evidence="7 8">
    <name type="scientific">Jimgerdemannia flammicorona</name>
    <dbReference type="NCBI Taxonomy" id="994334"/>
    <lineage>
        <taxon>Eukaryota</taxon>
        <taxon>Fungi</taxon>
        <taxon>Fungi incertae sedis</taxon>
        <taxon>Mucoromycota</taxon>
        <taxon>Mucoromycotina</taxon>
        <taxon>Endogonomycetes</taxon>
        <taxon>Endogonales</taxon>
        <taxon>Endogonaceae</taxon>
        <taxon>Jimgerdemannia</taxon>
    </lineage>
</organism>
<feature type="coiled-coil region" evidence="4">
    <location>
        <begin position="1152"/>
        <end position="1186"/>
    </location>
</feature>
<dbReference type="InterPro" id="IPR027417">
    <property type="entry name" value="P-loop_NTPase"/>
</dbReference>
<feature type="binding site" evidence="3">
    <location>
        <begin position="132"/>
        <end position="139"/>
    </location>
    <ligand>
        <name>ATP</name>
        <dbReference type="ChEBI" id="CHEBI:30616"/>
    </ligand>
</feature>
<reference evidence="7 8" key="1">
    <citation type="journal article" date="2018" name="New Phytol.">
        <title>Phylogenomics of Endogonaceae and evolution of mycorrhizas within Mucoromycota.</title>
        <authorList>
            <person name="Chang Y."/>
            <person name="Desiro A."/>
            <person name="Na H."/>
            <person name="Sandor L."/>
            <person name="Lipzen A."/>
            <person name="Clum A."/>
            <person name="Barry K."/>
            <person name="Grigoriev I.V."/>
            <person name="Martin F.M."/>
            <person name="Stajich J.E."/>
            <person name="Smith M.E."/>
            <person name="Bonito G."/>
            <person name="Spatafora J.W."/>
        </authorList>
    </citation>
    <scope>NUCLEOTIDE SEQUENCE [LARGE SCALE GENOMIC DNA]</scope>
    <source>
        <strain evidence="7 8">GMNB39</strain>
    </source>
</reference>
<feature type="region of interest" description="Disordered" evidence="5">
    <location>
        <begin position="507"/>
        <end position="568"/>
    </location>
</feature>
<keyword evidence="8" id="KW-1185">Reference proteome</keyword>
<evidence type="ECO:0000256" key="1">
    <source>
        <dbReference type="ARBA" id="ARBA00023054"/>
    </source>
</evidence>
<feature type="domain" description="Kinesin motor" evidence="6">
    <location>
        <begin position="46"/>
        <end position="402"/>
    </location>
</feature>
<evidence type="ECO:0000256" key="4">
    <source>
        <dbReference type="SAM" id="Coils"/>
    </source>
</evidence>
<dbReference type="FunFam" id="3.40.850.10:FF:000170">
    <property type="entry name" value="Kinesin-like protein"/>
    <property type="match status" value="1"/>
</dbReference>
<dbReference type="InterPro" id="IPR001752">
    <property type="entry name" value="Kinesin_motor_dom"/>
</dbReference>
<feature type="coiled-coil region" evidence="4">
    <location>
        <begin position="1247"/>
        <end position="1274"/>
    </location>
</feature>
<dbReference type="InterPro" id="IPR027640">
    <property type="entry name" value="Kinesin-like_fam"/>
</dbReference>
<feature type="region of interest" description="Disordered" evidence="5">
    <location>
        <begin position="458"/>
        <end position="477"/>
    </location>
</feature>
<feature type="coiled-coil region" evidence="4">
    <location>
        <begin position="908"/>
        <end position="1013"/>
    </location>
</feature>
<dbReference type="EMBL" id="RBNI01005709">
    <property type="protein sequence ID" value="RUP46524.1"/>
    <property type="molecule type" value="Genomic_DNA"/>
</dbReference>
<evidence type="ECO:0000256" key="3">
    <source>
        <dbReference type="PROSITE-ProRule" id="PRU00283"/>
    </source>
</evidence>
<dbReference type="SMART" id="SM00129">
    <property type="entry name" value="KISc"/>
    <property type="match status" value="1"/>
</dbReference>
<evidence type="ECO:0000313" key="7">
    <source>
        <dbReference type="EMBL" id="RUP46524.1"/>
    </source>
</evidence>
<keyword evidence="1 4" id="KW-0175">Coiled coil</keyword>
<feature type="coiled-coil region" evidence="4">
    <location>
        <begin position="659"/>
        <end position="781"/>
    </location>
</feature>
<accession>A0A433D6R0</accession>
<feature type="region of interest" description="Disordered" evidence="5">
    <location>
        <begin position="1995"/>
        <end position="2099"/>
    </location>
</feature>
<gene>
    <name evidence="7" type="ORF">BC936DRAFT_146844</name>
</gene>
<feature type="coiled-coil region" evidence="4">
    <location>
        <begin position="1877"/>
        <end position="1904"/>
    </location>
</feature>
<feature type="compositionally biased region" description="Basic and acidic residues" evidence="5">
    <location>
        <begin position="464"/>
        <end position="477"/>
    </location>
</feature>
<sequence>MSASRTQLITRFSKGGDTFLDSVDMHRLFCLACDAETRHKRANISRIKVAIRVRPLNDRELNGAQTNAWTVQNDSIFQTQSSDPNKPSSSAVYTFDKIFWGDVSTKDVHEKLAKEIILSTMNGVNGTIFAYGQTSSGKTHTMQGNTKEPGIITLALEDIFQFIMQTPDREFLLRVSYLEIYNENIRDLLNTDNDNLKIHEKNNREIFVGNLTESIVVSPKEVAQLMQRGESNRHVGETNMNERSSRSHTIFRMSRAEGYQEDLLPRVRQGVVLGVYEYRSKIGLNHSLVRILNSFLFMHEKNLVDLAGSERVSLTGAEGIRLREGGHINKSLLTLGTVIAKLSDGGSDRGHIPYRDSKLTRILQPSLGGNARTAIIGTITPASGHCEETTSTLKFASRAKNIQNKPEVNEEISQGDRRPQEAAGRGNALYLILYILNEWSAGVILVIYFEAMQAKNRATSKPSSDLEDHTSQAEGHNDRFVKLMQENEREQARLRSHYEDLKATILTSSHMNTTKSDKKSRKMRRQTWFPGVHNTFDEKSGDNSSDGDNEFLDDFKTESSSNSLNSKKRAVLSPDTGIKKVKLEELEEKIQQVAHSRAAILEGIQKLLDDDGMEMVQDVPGELQGLRSYLVDWRVRLQNARYALQESEKRFADEQRLSLAEVNSLRESYEEAKSKTEEMSKEIEALDATYKAQFNCEAEAVQKAREELVAMEQTMQESRAVKEAEMQSLAEKLRDSEGQRRTLTEEKNELQQKLEQLQQQLENLEKVKRDWETALDERNAAFGSLTNELSEVKEDTDRQVRERDERLETLRVLLEEKEGTIRDLRQDMLIAHASVEELDQKLDASKQLENFLHAEQQKLRDELSEADLVKQTLQGLKQVLNDRETENARLLMQLSEGHDRIQSLIHELSAKEGLVQEMSVERDQLKERMVPALEGKLADAEAIVVNLQSRCVDADERCQAFSCEASDLKVQLAESQYVRENLEEAVRMLNGEHEDLSAKLVDTQNQLRLLSDDTNDRDHKIGDLSRQLTYLQDDLRSKEILITTLQELIRAANALVEDTKQAANERIDEMEAMIEAKIMETETAEEHLQNLQSKYHDSETELERLRRQLAENEDETDVLRKQVQQRQSMLTENEVAYAEQFATVTNSHQRHVQEMEAVTEDLRRKLEDAEERARLLSQEVAEVQGRVTIFEQSENDLRLTIASLEHKVSEADGLFQSTRVDANRMIGELEVALKTAEDSNIAHEKQYLEATSELERLNQYLANANRELQVLRDAGQRNDASRAEKEMVYSKQLSSLQAEYTQIVQEKDACDEQVRSLVEEVDGLRHQLEDYEKIKDEYGILTIQLQEFPKCIQSLETTLETTVEAKAVMEKRLTQKIQELESENDVVVERLKRDSQNVLKDWQHQMEEMELQLSDAKKEIELKTSQEQEIRTRIERGDYVDAGKLESLRIDMETKWNNERLALQNEIDTGCRELRTMETRLDNVKQELASAIKYGQDVDFKIQSGEYTSREEVLKMEQQLKTSFLEERSQLQSKLQDLDCELQTVHALLEEARKDVQIKQSQLLEVAHRFQSGELVGVDKLKQLEANLSERWNAERTELEHAFEISKKNLQTTENHLQVAQEELGVMMEKEKEMVAKIERGDYLDIAKVIQMRSEMEQKWQEERGALMGNLESAAVDLASVTTMLDQTQAEIDLMSRRDEEVAARIAAGDLVERAKFEQDRAEIIMEWEREKATFKIDIESLKKQLEVAQASIEHLKREMELKDRQTQEITTRLQRGGELTVQELTRLNTEEKTKRTELESVVSELYSKMNAQHVELEAAKRELRQKALAFDKLGAEYEKQRAFFSKEQKASSQKIQELETRSNDISRSSVDSNRKITQLRQQLHQRESEVQELHKRIEQHESKISKDNHANLIQSQIAENAETQSNELMMLTSLRAEVAKLSVEKENLGKQINTQRMIAENEITKYKHLEAAYEKLATDSLKLKKENERLLEENVVAGERDSEAGEPVPKRKHERTRDKERMKGTISEQSKDGKENSQHGNLGSEKAINPIDPADTRAPLIDTNVSNASTRRQRLANRQNRSEGGATGEKEAAECNQQ</sequence>
<keyword evidence="2 3" id="KW-0505">Motor protein</keyword>
<keyword evidence="3" id="KW-0547">Nucleotide-binding</keyword>
<feature type="compositionally biased region" description="Polar residues" evidence="5">
    <location>
        <begin position="1866"/>
        <end position="1875"/>
    </location>
</feature>
<dbReference type="PANTHER" id="PTHR47968:SF75">
    <property type="entry name" value="CENTROMERE-ASSOCIATED PROTEIN E"/>
    <property type="match status" value="1"/>
</dbReference>
<dbReference type="GO" id="GO:0005524">
    <property type="term" value="F:ATP binding"/>
    <property type="evidence" value="ECO:0007669"/>
    <property type="project" value="UniProtKB-UniRule"/>
</dbReference>
<dbReference type="SUPFAM" id="SSF52540">
    <property type="entry name" value="P-loop containing nucleoside triphosphate hydrolases"/>
    <property type="match status" value="1"/>
</dbReference>
<dbReference type="GO" id="GO:0005874">
    <property type="term" value="C:microtubule"/>
    <property type="evidence" value="ECO:0007669"/>
    <property type="project" value="TreeGrafter"/>
</dbReference>
<dbReference type="Gene3D" id="3.40.850.10">
    <property type="entry name" value="Kinesin motor domain"/>
    <property type="match status" value="1"/>
</dbReference>
<feature type="compositionally biased region" description="Basic and acidic residues" evidence="5">
    <location>
        <begin position="2016"/>
        <end position="2038"/>
    </location>
</feature>
<protein>
    <recommendedName>
        <fullName evidence="6">Kinesin motor domain-containing protein</fullName>
    </recommendedName>
</protein>
<feature type="coiled-coil region" evidence="4">
    <location>
        <begin position="1932"/>
        <end position="1994"/>
    </location>
</feature>
<dbReference type="OrthoDB" id="3176171at2759"/>
<keyword evidence="3" id="KW-0067">ATP-binding</keyword>
<dbReference type="InterPro" id="IPR036961">
    <property type="entry name" value="Kinesin_motor_dom_sf"/>
</dbReference>
<proteinExistence type="inferred from homology"/>
<evidence type="ECO:0000313" key="8">
    <source>
        <dbReference type="Proteomes" id="UP000268093"/>
    </source>
</evidence>
<evidence type="ECO:0000256" key="2">
    <source>
        <dbReference type="ARBA" id="ARBA00023175"/>
    </source>
</evidence>
<dbReference type="CDD" id="cd01374">
    <property type="entry name" value="KISc_CENP_E"/>
    <property type="match status" value="1"/>
</dbReference>
<dbReference type="Pfam" id="PF00225">
    <property type="entry name" value="Kinesin"/>
    <property type="match status" value="1"/>
</dbReference>
<evidence type="ECO:0000259" key="6">
    <source>
        <dbReference type="PROSITE" id="PS50067"/>
    </source>
</evidence>
<dbReference type="GO" id="GO:0000278">
    <property type="term" value="P:mitotic cell cycle"/>
    <property type="evidence" value="ECO:0007669"/>
    <property type="project" value="TreeGrafter"/>
</dbReference>
<name>A0A433D6R0_9FUNG</name>
<feature type="coiled-coil region" evidence="4">
    <location>
        <begin position="1807"/>
        <end position="1837"/>
    </location>
</feature>
<dbReference type="PRINTS" id="PR00380">
    <property type="entry name" value="KINESINHEAVY"/>
</dbReference>
<dbReference type="GO" id="GO:0007018">
    <property type="term" value="P:microtubule-based movement"/>
    <property type="evidence" value="ECO:0007669"/>
    <property type="project" value="InterPro"/>
</dbReference>
<dbReference type="PROSITE" id="PS50067">
    <property type="entry name" value="KINESIN_MOTOR_2"/>
    <property type="match status" value="1"/>
</dbReference>
<dbReference type="Proteomes" id="UP000268093">
    <property type="component" value="Unassembled WGS sequence"/>
</dbReference>
<feature type="coiled-coil region" evidence="4">
    <location>
        <begin position="1363"/>
        <end position="1426"/>
    </location>
</feature>